<keyword evidence="9" id="KW-1133">Transmembrane helix</keyword>
<dbReference type="InterPro" id="IPR047146">
    <property type="entry name" value="Cyt_P450_E_CYP52_fungi"/>
</dbReference>
<keyword evidence="9" id="KW-0472">Membrane</keyword>
<keyword evidence="7 8" id="KW-0349">Heme</keyword>
<evidence type="ECO:0000256" key="8">
    <source>
        <dbReference type="RuleBase" id="RU000461"/>
    </source>
</evidence>
<keyword evidence="3 7" id="KW-0479">Metal-binding</keyword>
<comment type="similarity">
    <text evidence="2 8">Belongs to the cytochrome P450 family.</text>
</comment>
<dbReference type="GO" id="GO:0005506">
    <property type="term" value="F:iron ion binding"/>
    <property type="evidence" value="ECO:0007669"/>
    <property type="project" value="InterPro"/>
</dbReference>
<dbReference type="SUPFAM" id="SSF48264">
    <property type="entry name" value="Cytochrome P450"/>
    <property type="match status" value="1"/>
</dbReference>
<sequence length="504" mass="57500">MSLDSLTQLPASTILLLGVGILVAWVGVSKAYESYKLRKLGKRPPAAPTWIPLLGLDIIQDSMKNARNYTSYDGWKDKSERVGYTFEMTLLLNRLVFTVEPENMKALLTSQFNDFGKGEKFHKGWFPFLGDSIFATDGDKWHNSRQLIRPQFIKERVSDLHTFETHIQKMISLIREAQGQTIDVQDLFFRLTLDAATDFLLGSSVNSLDSPQVEFAEAFAIVQKTHTDMERLGALHHFIRFPKYKKSLEILNRFVNQFVHQVVRMTPEELESKGSHNYNFLHALAGFTRDPKTLRDQLVAVLLAGRDTTAVTLSWALYELSRKPEVVQRLRQEILETVGPMEPPTYENLKNMKYLQHIINETLRLYPAVPFNVRTALKDTTFPVGGGPDRKQPIAILKGTQVAYGPIIMQRRKDLFGPDADEFKPERWNNWTPKAWQYIPFNGGPRICIGQQFALAEMGYCLVRLFQSFEEVNYMGTKPPRMRCEITVSAAGGVEVAFREASKA</sequence>
<evidence type="ECO:0000256" key="5">
    <source>
        <dbReference type="ARBA" id="ARBA00023004"/>
    </source>
</evidence>
<keyword evidence="5 7" id="KW-0408">Iron</keyword>
<feature type="transmembrane region" description="Helical" evidence="9">
    <location>
        <begin position="12"/>
        <end position="32"/>
    </location>
</feature>
<gene>
    <name evidence="10" type="ORF">L211DRAFT_832996</name>
</gene>
<dbReference type="Gene3D" id="1.10.630.10">
    <property type="entry name" value="Cytochrome P450"/>
    <property type="match status" value="1"/>
</dbReference>
<keyword evidence="11" id="KW-1185">Reference proteome</keyword>
<keyword evidence="9" id="KW-0812">Transmembrane</keyword>
<comment type="cofactor">
    <cofactor evidence="1 7">
        <name>heme</name>
        <dbReference type="ChEBI" id="CHEBI:30413"/>
    </cofactor>
</comment>
<dbReference type="STRING" id="1051890.A0A3N4M263"/>
<dbReference type="InterPro" id="IPR036396">
    <property type="entry name" value="Cyt_P450_sf"/>
</dbReference>
<evidence type="ECO:0000313" key="11">
    <source>
        <dbReference type="Proteomes" id="UP000267821"/>
    </source>
</evidence>
<accession>A0A3N4M263</accession>
<dbReference type="PANTHER" id="PTHR24287">
    <property type="entry name" value="P450, PUTATIVE (EUROFUNG)-RELATED"/>
    <property type="match status" value="1"/>
</dbReference>
<dbReference type="GO" id="GO:0016705">
    <property type="term" value="F:oxidoreductase activity, acting on paired donors, with incorporation or reduction of molecular oxygen"/>
    <property type="evidence" value="ECO:0007669"/>
    <property type="project" value="InterPro"/>
</dbReference>
<evidence type="ECO:0000313" key="10">
    <source>
        <dbReference type="EMBL" id="RPB29117.1"/>
    </source>
</evidence>
<dbReference type="OrthoDB" id="1470350at2759"/>
<reference evidence="10 11" key="1">
    <citation type="journal article" date="2018" name="Nat. Ecol. Evol.">
        <title>Pezizomycetes genomes reveal the molecular basis of ectomycorrhizal truffle lifestyle.</title>
        <authorList>
            <person name="Murat C."/>
            <person name="Payen T."/>
            <person name="Noel B."/>
            <person name="Kuo A."/>
            <person name="Morin E."/>
            <person name="Chen J."/>
            <person name="Kohler A."/>
            <person name="Krizsan K."/>
            <person name="Balestrini R."/>
            <person name="Da Silva C."/>
            <person name="Montanini B."/>
            <person name="Hainaut M."/>
            <person name="Levati E."/>
            <person name="Barry K.W."/>
            <person name="Belfiori B."/>
            <person name="Cichocki N."/>
            <person name="Clum A."/>
            <person name="Dockter R.B."/>
            <person name="Fauchery L."/>
            <person name="Guy J."/>
            <person name="Iotti M."/>
            <person name="Le Tacon F."/>
            <person name="Lindquist E.A."/>
            <person name="Lipzen A."/>
            <person name="Malagnac F."/>
            <person name="Mello A."/>
            <person name="Molinier V."/>
            <person name="Miyauchi S."/>
            <person name="Poulain J."/>
            <person name="Riccioni C."/>
            <person name="Rubini A."/>
            <person name="Sitrit Y."/>
            <person name="Splivallo R."/>
            <person name="Traeger S."/>
            <person name="Wang M."/>
            <person name="Zifcakova L."/>
            <person name="Wipf D."/>
            <person name="Zambonelli A."/>
            <person name="Paolocci F."/>
            <person name="Nowrousian M."/>
            <person name="Ottonello S."/>
            <person name="Baldrian P."/>
            <person name="Spatafora J.W."/>
            <person name="Henrissat B."/>
            <person name="Nagy L.G."/>
            <person name="Aury J.M."/>
            <person name="Wincker P."/>
            <person name="Grigoriev I.V."/>
            <person name="Bonfante P."/>
            <person name="Martin F.M."/>
        </authorList>
    </citation>
    <scope>NUCLEOTIDE SEQUENCE [LARGE SCALE GENOMIC DNA]</scope>
    <source>
        <strain evidence="10 11">ATCC MYA-4762</strain>
    </source>
</reference>
<dbReference type="InterPro" id="IPR017972">
    <property type="entry name" value="Cyt_P450_CS"/>
</dbReference>
<dbReference type="GO" id="GO:0004497">
    <property type="term" value="F:monooxygenase activity"/>
    <property type="evidence" value="ECO:0007669"/>
    <property type="project" value="UniProtKB-KW"/>
</dbReference>
<feature type="binding site" description="axial binding residue" evidence="7">
    <location>
        <position position="448"/>
    </location>
    <ligand>
        <name>heme</name>
        <dbReference type="ChEBI" id="CHEBI:30413"/>
    </ligand>
    <ligandPart>
        <name>Fe</name>
        <dbReference type="ChEBI" id="CHEBI:18248"/>
    </ligandPart>
</feature>
<dbReference type="InParanoid" id="A0A3N4M263"/>
<dbReference type="InterPro" id="IPR001128">
    <property type="entry name" value="Cyt_P450"/>
</dbReference>
<dbReference type="FunCoup" id="A0A3N4M263">
    <property type="interactions" value="534"/>
</dbReference>
<dbReference type="GO" id="GO:0020037">
    <property type="term" value="F:heme binding"/>
    <property type="evidence" value="ECO:0007669"/>
    <property type="project" value="InterPro"/>
</dbReference>
<dbReference type="PANTHER" id="PTHR24287:SF5">
    <property type="entry name" value="P450, PUTATIVE (EUROFUNG)-RELATED"/>
    <property type="match status" value="1"/>
</dbReference>
<dbReference type="CDD" id="cd11063">
    <property type="entry name" value="CYP52"/>
    <property type="match status" value="1"/>
</dbReference>
<dbReference type="PRINTS" id="PR00385">
    <property type="entry name" value="P450"/>
</dbReference>
<evidence type="ECO:0000256" key="4">
    <source>
        <dbReference type="ARBA" id="ARBA00023002"/>
    </source>
</evidence>
<organism evidence="10 11">
    <name type="scientific">Terfezia boudieri ATCC MYA-4762</name>
    <dbReference type="NCBI Taxonomy" id="1051890"/>
    <lineage>
        <taxon>Eukaryota</taxon>
        <taxon>Fungi</taxon>
        <taxon>Dikarya</taxon>
        <taxon>Ascomycota</taxon>
        <taxon>Pezizomycotina</taxon>
        <taxon>Pezizomycetes</taxon>
        <taxon>Pezizales</taxon>
        <taxon>Pezizaceae</taxon>
        <taxon>Terfezia</taxon>
    </lineage>
</organism>
<evidence type="ECO:0000256" key="9">
    <source>
        <dbReference type="SAM" id="Phobius"/>
    </source>
</evidence>
<dbReference type="InterPro" id="IPR002401">
    <property type="entry name" value="Cyt_P450_E_grp-I"/>
</dbReference>
<name>A0A3N4M263_9PEZI</name>
<evidence type="ECO:0000256" key="6">
    <source>
        <dbReference type="ARBA" id="ARBA00023033"/>
    </source>
</evidence>
<keyword evidence="4 8" id="KW-0560">Oxidoreductase</keyword>
<dbReference type="PROSITE" id="PS00086">
    <property type="entry name" value="CYTOCHROME_P450"/>
    <property type="match status" value="1"/>
</dbReference>
<dbReference type="PRINTS" id="PR00463">
    <property type="entry name" value="EP450I"/>
</dbReference>
<evidence type="ECO:0000256" key="7">
    <source>
        <dbReference type="PIRSR" id="PIRSR602401-1"/>
    </source>
</evidence>
<evidence type="ECO:0000256" key="2">
    <source>
        <dbReference type="ARBA" id="ARBA00010617"/>
    </source>
</evidence>
<evidence type="ECO:0000256" key="3">
    <source>
        <dbReference type="ARBA" id="ARBA00022723"/>
    </source>
</evidence>
<dbReference type="Proteomes" id="UP000267821">
    <property type="component" value="Unassembled WGS sequence"/>
</dbReference>
<keyword evidence="6 8" id="KW-0503">Monooxygenase</keyword>
<protein>
    <submittedName>
        <fullName evidence="10">Cytochrome P450</fullName>
    </submittedName>
</protein>
<proteinExistence type="inferred from homology"/>
<dbReference type="EMBL" id="ML121528">
    <property type="protein sequence ID" value="RPB29117.1"/>
    <property type="molecule type" value="Genomic_DNA"/>
</dbReference>
<dbReference type="Pfam" id="PF00067">
    <property type="entry name" value="p450"/>
    <property type="match status" value="1"/>
</dbReference>
<evidence type="ECO:0000256" key="1">
    <source>
        <dbReference type="ARBA" id="ARBA00001971"/>
    </source>
</evidence>
<dbReference type="AlphaFoldDB" id="A0A3N4M263"/>